<evidence type="ECO:0000259" key="2">
    <source>
        <dbReference type="Pfam" id="PF03636"/>
    </source>
</evidence>
<accession>A0A3B0V5C3</accession>
<dbReference type="SUPFAM" id="SSF74650">
    <property type="entry name" value="Galactose mutarotase-like"/>
    <property type="match status" value="1"/>
</dbReference>
<proteinExistence type="predicted"/>
<name>A0A3B0V5C3_9ZZZZ</name>
<dbReference type="Gene3D" id="2.70.98.40">
    <property type="entry name" value="Glycoside hydrolase, family 65, N-terminal domain"/>
    <property type="match status" value="1"/>
</dbReference>
<dbReference type="Pfam" id="PF03636">
    <property type="entry name" value="Glyco_hydro_65N"/>
    <property type="match status" value="1"/>
</dbReference>
<dbReference type="EMBL" id="UOET01000080">
    <property type="protein sequence ID" value="VAW27156.1"/>
    <property type="molecule type" value="Genomic_DNA"/>
</dbReference>
<dbReference type="InterPro" id="IPR008928">
    <property type="entry name" value="6-hairpin_glycosidase_sf"/>
</dbReference>
<dbReference type="GO" id="GO:0004553">
    <property type="term" value="F:hydrolase activity, hydrolyzing O-glycosyl compounds"/>
    <property type="evidence" value="ECO:0007669"/>
    <property type="project" value="TreeGrafter"/>
</dbReference>
<dbReference type="SUPFAM" id="SSF48208">
    <property type="entry name" value="Six-hairpin glycosidases"/>
    <property type="match status" value="1"/>
</dbReference>
<dbReference type="Gene3D" id="1.50.10.10">
    <property type="match status" value="1"/>
</dbReference>
<dbReference type="InterPro" id="IPR037018">
    <property type="entry name" value="GH65_N"/>
</dbReference>
<protein>
    <submittedName>
        <fullName evidence="3">Not trehalose-6-phosphate phosphatase</fullName>
    </submittedName>
</protein>
<feature type="domain" description="Glycoside hydrolase family 65 N-terminal" evidence="2">
    <location>
        <begin position="2"/>
        <end position="162"/>
    </location>
</feature>
<reference evidence="3" key="1">
    <citation type="submission" date="2018-06" db="EMBL/GenBank/DDBJ databases">
        <authorList>
            <person name="Zhirakovskaya E."/>
        </authorList>
    </citation>
    <scope>NUCLEOTIDE SEQUENCE</scope>
</reference>
<dbReference type="InterPro" id="IPR012341">
    <property type="entry name" value="6hp_glycosidase-like_sf"/>
</dbReference>
<evidence type="ECO:0000259" key="1">
    <source>
        <dbReference type="Pfam" id="PF03632"/>
    </source>
</evidence>
<dbReference type="PANTHER" id="PTHR11051:SF8">
    <property type="entry name" value="PROTEIN-GLUCOSYLGALACTOSYLHYDROXYLYSINE GLUCOSIDASE"/>
    <property type="match status" value="1"/>
</dbReference>
<organism evidence="3">
    <name type="scientific">hydrothermal vent metagenome</name>
    <dbReference type="NCBI Taxonomy" id="652676"/>
    <lineage>
        <taxon>unclassified sequences</taxon>
        <taxon>metagenomes</taxon>
        <taxon>ecological metagenomes</taxon>
    </lineage>
</organism>
<dbReference type="PANTHER" id="PTHR11051">
    <property type="entry name" value="GLYCOSYL HYDROLASE-RELATED"/>
    <property type="match status" value="1"/>
</dbReference>
<dbReference type="InterPro" id="IPR005195">
    <property type="entry name" value="Glyco_hydro_65_M"/>
</dbReference>
<dbReference type="InterPro" id="IPR005196">
    <property type="entry name" value="Glyco_hydro_65_N"/>
</dbReference>
<evidence type="ECO:0000313" key="3">
    <source>
        <dbReference type="EMBL" id="VAW27156.1"/>
    </source>
</evidence>
<feature type="domain" description="Glycoside hydrolase family 65 central catalytic" evidence="1">
    <location>
        <begin position="214"/>
        <end position="386"/>
    </location>
</feature>
<dbReference type="Pfam" id="PF03632">
    <property type="entry name" value="Glyco_hydro_65m"/>
    <property type="match status" value="1"/>
</dbReference>
<dbReference type="GO" id="GO:0030246">
    <property type="term" value="F:carbohydrate binding"/>
    <property type="evidence" value="ECO:0007669"/>
    <property type="project" value="InterPro"/>
</dbReference>
<dbReference type="GO" id="GO:0005975">
    <property type="term" value="P:carbohydrate metabolic process"/>
    <property type="evidence" value="ECO:0007669"/>
    <property type="project" value="InterPro"/>
</dbReference>
<feature type="non-terminal residue" evidence="3">
    <location>
        <position position="386"/>
    </location>
</feature>
<dbReference type="InterPro" id="IPR011013">
    <property type="entry name" value="Gal_mutarotase_sf_dom"/>
</dbReference>
<gene>
    <name evidence="3" type="ORF">MNBD_BACTEROID07-596</name>
</gene>
<dbReference type="AlphaFoldDB" id="A0A3B0V5C3"/>
<sequence length="386" mass="44640">MQRTLDFKTGLLTRKMTIKDEEGHISRIESERFASMDNPHVAALRYRVIPQNYSGNITFWSALNGAIENTGVERYKALQSKHLQPMEQGSDGEIVFLKVKTVQSEIEIAESARLRLTRNGKFINDNLVHTSESGMVFSFGDQHINQGDVFELEKVVAVFTTREERNPLISSLSSAKATGTFDELLKASTAQYQKIWEEIDVRVEGNRLSQKLLRMHLYHLMVSASPHNEKLDASVTARGLHGEAYRGHIFWDELFILPFYDIHFPKTARSLLMYRYRRLNKAREYAREHGYKGAMFPWQSGSDGSEETQTIHLNPVSGEWGSDHSSLQRHVSLAVAYNVWEYFHITQDKEFLEQYGMEMLLEICRFWENKAQWDEKTGRYNIDGVM</sequence>